<protein>
    <submittedName>
        <fullName evidence="1">Uncharacterized protein</fullName>
    </submittedName>
</protein>
<sequence length="277" mass="32555">MNDTVKNIITSLSTSLVVSSITFVLGLKSGKNQSDRQILRNKYRDISVHFSNLLDGIKNGNPKKWDDFKLIKTSSCDRYMPLIEEMKFNGESIELKQDVIDKCEELEFKLLKYADEYQENLEIIKEYLINELENCCSNLIKEKDYAIYTAKDQINKPYINRSYSIFITDEIFKNIITNLENDNLNLQGICFESRDRHNGWHRVTIYKNTLDNIKIEDFLKKINEHLKNEHSIIELLKEQQQLINETNNIINKINKRVREPFTFLETITGAVVDIFKV</sequence>
<gene>
    <name evidence="1" type="ORF">rsdtw13_10630</name>
</gene>
<dbReference type="Proteomes" id="UP001058074">
    <property type="component" value="Unassembled WGS sequence"/>
</dbReference>
<reference evidence="1" key="1">
    <citation type="journal article" date="2025" name="Int. J. Syst. Evol. Microbiol.">
        <title>Inconstantimicrobium mannanitabidum sp. nov., a novel member of the family Clostridiaceae isolated from anoxic soil under the treatment of reductive soil disinfestation.</title>
        <authorList>
            <person name="Ueki A."/>
            <person name="Tonouchi A."/>
            <person name="Honma S."/>
            <person name="Kaku N."/>
            <person name="Ueki K."/>
        </authorList>
    </citation>
    <scope>NUCLEOTIDE SEQUENCE</scope>
    <source>
        <strain evidence="1">TW13</strain>
    </source>
</reference>
<name>A0ACB5R9E6_9CLOT</name>
<organism evidence="1 2">
    <name type="scientific">Inconstantimicrobium mannanitabidum</name>
    <dbReference type="NCBI Taxonomy" id="1604901"/>
    <lineage>
        <taxon>Bacteria</taxon>
        <taxon>Bacillati</taxon>
        <taxon>Bacillota</taxon>
        <taxon>Clostridia</taxon>
        <taxon>Eubacteriales</taxon>
        <taxon>Clostridiaceae</taxon>
        <taxon>Inconstantimicrobium</taxon>
    </lineage>
</organism>
<accession>A0ACB5R9E6</accession>
<evidence type="ECO:0000313" key="2">
    <source>
        <dbReference type="Proteomes" id="UP001058074"/>
    </source>
</evidence>
<keyword evidence="2" id="KW-1185">Reference proteome</keyword>
<evidence type="ECO:0000313" key="1">
    <source>
        <dbReference type="EMBL" id="GKX65805.1"/>
    </source>
</evidence>
<comment type="caution">
    <text evidence="1">The sequence shown here is derived from an EMBL/GenBank/DDBJ whole genome shotgun (WGS) entry which is preliminary data.</text>
</comment>
<proteinExistence type="predicted"/>
<dbReference type="EMBL" id="BROD01000001">
    <property type="protein sequence ID" value="GKX65805.1"/>
    <property type="molecule type" value="Genomic_DNA"/>
</dbReference>